<dbReference type="OrthoDB" id="10280036at2759"/>
<proteinExistence type="predicted"/>
<keyword evidence="2" id="KW-1185">Reference proteome</keyword>
<organism evidence="1 2">
    <name type="scientific">Botrytis fragariae</name>
    <dbReference type="NCBI Taxonomy" id="1964551"/>
    <lineage>
        <taxon>Eukaryota</taxon>
        <taxon>Fungi</taxon>
        <taxon>Dikarya</taxon>
        <taxon>Ascomycota</taxon>
        <taxon>Pezizomycotina</taxon>
        <taxon>Leotiomycetes</taxon>
        <taxon>Helotiales</taxon>
        <taxon>Sclerotiniaceae</taxon>
        <taxon>Botrytis</taxon>
    </lineage>
</organism>
<name>A0A8H6EIH2_9HELO</name>
<evidence type="ECO:0000313" key="1">
    <source>
        <dbReference type="EMBL" id="KAF5873105.1"/>
    </source>
</evidence>
<accession>A0A8H6EIH2</accession>
<dbReference type="RefSeq" id="XP_037192051.1">
    <property type="nucleotide sequence ID" value="XM_037338745.1"/>
</dbReference>
<dbReference type="Proteomes" id="UP000531561">
    <property type="component" value="Unassembled WGS sequence"/>
</dbReference>
<dbReference type="GeneID" id="59262437"/>
<gene>
    <name evidence="1" type="ORF">Bfra_008382</name>
</gene>
<comment type="caution">
    <text evidence="1">The sequence shown here is derived from an EMBL/GenBank/DDBJ whole genome shotgun (WGS) entry which is preliminary data.</text>
</comment>
<protein>
    <submittedName>
        <fullName evidence="1">Uncharacterized protein</fullName>
    </submittedName>
</protein>
<dbReference type="EMBL" id="JABFCT010000009">
    <property type="protein sequence ID" value="KAF5873105.1"/>
    <property type="molecule type" value="Genomic_DNA"/>
</dbReference>
<sequence length="70" mass="7724">MTPPSCMSVSLQDSSMETFQSNGTYNCTLHSPAGRAVPFVDRGISTTLRVLGDTAPLNPLQWMEYLRLTM</sequence>
<dbReference type="AlphaFoldDB" id="A0A8H6EIH2"/>
<evidence type="ECO:0000313" key="2">
    <source>
        <dbReference type="Proteomes" id="UP000531561"/>
    </source>
</evidence>
<reference evidence="1 2" key="1">
    <citation type="journal article" date="2020" name="Phytopathology">
        <title>A high-quality genome resource of Botrytis fragariae, a new and rapidly spreading fungal pathogen causing strawberry gray mold in the U.S.A.</title>
        <authorList>
            <person name="Wu Y."/>
            <person name="Saski C.A."/>
            <person name="Schnabel G."/>
            <person name="Xiao S."/>
            <person name="Hu M."/>
        </authorList>
    </citation>
    <scope>NUCLEOTIDE SEQUENCE [LARGE SCALE GENOMIC DNA]</scope>
    <source>
        <strain evidence="1 2">BVB16</strain>
    </source>
</reference>